<accession>A0A7Y9WR23</accession>
<evidence type="ECO:0000259" key="6">
    <source>
        <dbReference type="Pfam" id="PF25917"/>
    </source>
</evidence>
<keyword evidence="11" id="KW-1185">Reference proteome</keyword>
<dbReference type="Gene3D" id="1.10.287.470">
    <property type="entry name" value="Helix hairpin bin"/>
    <property type="match status" value="1"/>
</dbReference>
<feature type="region of interest" description="Disordered" evidence="4">
    <location>
        <begin position="380"/>
        <end position="406"/>
    </location>
</feature>
<dbReference type="Gene3D" id="2.40.30.170">
    <property type="match status" value="1"/>
</dbReference>
<comment type="similarity">
    <text evidence="2">Belongs to the membrane fusion protein (MFP) (TC 8.A.1) family.</text>
</comment>
<dbReference type="GO" id="GO:0030313">
    <property type="term" value="C:cell envelope"/>
    <property type="evidence" value="ECO:0007669"/>
    <property type="project" value="UniProtKB-SubCell"/>
</dbReference>
<reference evidence="11 12" key="1">
    <citation type="submission" date="2020-07" db="EMBL/GenBank/DDBJ databases">
        <title>Exploring microbial biodiversity for novel pathways involved in the catabolism of aromatic compounds derived from lignin.</title>
        <authorList>
            <person name="Elkins J."/>
        </authorList>
    </citation>
    <scope>NUCLEOTIDE SEQUENCE [LARGE SCALE GENOMIC DNA]</scope>
    <source>
        <strain evidence="9 12">H2C3B</strain>
        <strain evidence="10 11">H2C3C</strain>
    </source>
</reference>
<dbReference type="EMBL" id="JACCAS010000002">
    <property type="protein sequence ID" value="NYH25436.1"/>
    <property type="molecule type" value="Genomic_DNA"/>
</dbReference>
<evidence type="ECO:0000259" key="7">
    <source>
        <dbReference type="Pfam" id="PF25944"/>
    </source>
</evidence>
<dbReference type="Pfam" id="PF25876">
    <property type="entry name" value="HH_MFP_RND"/>
    <property type="match status" value="1"/>
</dbReference>
<feature type="domain" description="Multidrug resistance protein MdtA-like barrel-sandwich hybrid" evidence="6">
    <location>
        <begin position="70"/>
        <end position="211"/>
    </location>
</feature>
<dbReference type="InterPro" id="IPR058626">
    <property type="entry name" value="MdtA-like_b-barrel"/>
</dbReference>
<dbReference type="Pfam" id="PF25917">
    <property type="entry name" value="BSH_RND"/>
    <property type="match status" value="1"/>
</dbReference>
<dbReference type="Gene3D" id="2.40.420.20">
    <property type="match status" value="1"/>
</dbReference>
<evidence type="ECO:0000256" key="1">
    <source>
        <dbReference type="ARBA" id="ARBA00004196"/>
    </source>
</evidence>
<dbReference type="AlphaFoldDB" id="A0A7Y9WR23"/>
<keyword evidence="3" id="KW-0175">Coiled coil</keyword>
<dbReference type="InterPro" id="IPR058627">
    <property type="entry name" value="MdtA-like_C"/>
</dbReference>
<feature type="domain" description="Multidrug resistance protein MdtA-like beta-barrel" evidence="7">
    <location>
        <begin position="218"/>
        <end position="298"/>
    </location>
</feature>
<evidence type="ECO:0000256" key="2">
    <source>
        <dbReference type="ARBA" id="ARBA00009477"/>
    </source>
</evidence>
<evidence type="ECO:0000313" key="10">
    <source>
        <dbReference type="EMBL" id="NYH25436.1"/>
    </source>
</evidence>
<dbReference type="InterPro" id="IPR058624">
    <property type="entry name" value="MdtA-like_HH"/>
</dbReference>
<comment type="subcellular location">
    <subcellularLocation>
        <location evidence="1">Cell envelope</location>
    </subcellularLocation>
</comment>
<dbReference type="GO" id="GO:0046677">
    <property type="term" value="P:response to antibiotic"/>
    <property type="evidence" value="ECO:0007669"/>
    <property type="project" value="TreeGrafter"/>
</dbReference>
<dbReference type="EMBL" id="JACCAU010000001">
    <property type="protein sequence ID" value="NYH16131.1"/>
    <property type="molecule type" value="Genomic_DNA"/>
</dbReference>
<dbReference type="Proteomes" id="UP000540929">
    <property type="component" value="Unassembled WGS sequence"/>
</dbReference>
<feature type="coiled-coil region" evidence="3">
    <location>
        <begin position="149"/>
        <end position="176"/>
    </location>
</feature>
<dbReference type="RefSeq" id="WP_179745393.1">
    <property type="nucleotide sequence ID" value="NZ_JACCAS010000002.1"/>
</dbReference>
<organism evidence="10 11">
    <name type="scientific">Paraburkholderia bryophila</name>
    <dbReference type="NCBI Taxonomy" id="420952"/>
    <lineage>
        <taxon>Bacteria</taxon>
        <taxon>Pseudomonadati</taxon>
        <taxon>Pseudomonadota</taxon>
        <taxon>Betaproteobacteria</taxon>
        <taxon>Burkholderiales</taxon>
        <taxon>Burkholderiaceae</taxon>
        <taxon>Paraburkholderia</taxon>
    </lineage>
</organism>
<feature type="compositionally biased region" description="Polar residues" evidence="4">
    <location>
        <begin position="385"/>
        <end position="399"/>
    </location>
</feature>
<dbReference type="FunFam" id="2.40.420.20:FF:000001">
    <property type="entry name" value="Efflux RND transporter periplasmic adaptor subunit"/>
    <property type="match status" value="1"/>
</dbReference>
<dbReference type="InterPro" id="IPR058625">
    <property type="entry name" value="MdtA-like_BSH"/>
</dbReference>
<sequence>MTILPLSRRRVAIAALAVIVVAGLGTFGAIRVDASSPAAPTIVPEVDVATVVQKTITDWQSYSGRLEAVEKVDVRSQVPGTIVSVNFKDGALVKKGDTLFVIDPRPYAAEVDRAEAQLAAAQARTGYTQSDWERAQRLIVDNAIAKRDYDDRQNAAREASANLKAAQAALETARINLGYTKIVAPVAGRVSRAEITVGNVVAAGASATPLTTLVSVSPIYASFDADEQTYLQYLSRAKDGSKVPVELGLADETGYSRSGTIESVDNRLDTSSGTIRVRARFDNEDGALIPGLYARVKVGGSAPHPALLIDDAAVGTDQDKKFVLVVDQSNHVVYRGISVGSMQGNLRVVKGGLQATDRIVVNGIQRVRPGDTVRAHMVPMDADQDPNSAPLAQTPTQARTKADKNS</sequence>
<dbReference type="GO" id="GO:0022857">
    <property type="term" value="F:transmembrane transporter activity"/>
    <property type="evidence" value="ECO:0007669"/>
    <property type="project" value="InterPro"/>
</dbReference>
<evidence type="ECO:0000256" key="3">
    <source>
        <dbReference type="SAM" id="Coils"/>
    </source>
</evidence>
<evidence type="ECO:0000313" key="9">
    <source>
        <dbReference type="EMBL" id="NYH16131.1"/>
    </source>
</evidence>
<proteinExistence type="inferred from homology"/>
<dbReference type="PANTHER" id="PTHR30158:SF10">
    <property type="entry name" value="CATION EFFLUX PUMP"/>
    <property type="match status" value="1"/>
</dbReference>
<feature type="domain" description="Multidrug resistance protein MdtA-like alpha-helical hairpin" evidence="5">
    <location>
        <begin position="112"/>
        <end position="180"/>
    </location>
</feature>
<dbReference type="GO" id="GO:0005886">
    <property type="term" value="C:plasma membrane"/>
    <property type="evidence" value="ECO:0007669"/>
    <property type="project" value="TreeGrafter"/>
</dbReference>
<dbReference type="Gene3D" id="2.40.50.100">
    <property type="match status" value="1"/>
</dbReference>
<feature type="domain" description="Multidrug resistance protein MdtA-like C-terminal permuted SH3" evidence="8">
    <location>
        <begin position="306"/>
        <end position="366"/>
    </location>
</feature>
<evidence type="ECO:0000259" key="8">
    <source>
        <dbReference type="Pfam" id="PF25967"/>
    </source>
</evidence>
<evidence type="ECO:0000313" key="12">
    <source>
        <dbReference type="Proteomes" id="UP000572540"/>
    </source>
</evidence>
<evidence type="ECO:0000313" key="11">
    <source>
        <dbReference type="Proteomes" id="UP000540929"/>
    </source>
</evidence>
<dbReference type="Pfam" id="PF25967">
    <property type="entry name" value="RND-MFP_C"/>
    <property type="match status" value="1"/>
</dbReference>
<dbReference type="SUPFAM" id="SSF111369">
    <property type="entry name" value="HlyD-like secretion proteins"/>
    <property type="match status" value="1"/>
</dbReference>
<dbReference type="Proteomes" id="UP000572540">
    <property type="component" value="Unassembled WGS sequence"/>
</dbReference>
<gene>
    <name evidence="10" type="ORF">GGD40_005007</name>
    <name evidence="9" type="ORF">GGD41_003359</name>
</gene>
<evidence type="ECO:0000256" key="4">
    <source>
        <dbReference type="SAM" id="MobiDB-lite"/>
    </source>
</evidence>
<protein>
    <submittedName>
        <fullName evidence="10">Multidrug efflux system membrane fusion protein</fullName>
    </submittedName>
</protein>
<name>A0A7Y9WR23_9BURK</name>
<dbReference type="Pfam" id="PF25944">
    <property type="entry name" value="Beta-barrel_RND"/>
    <property type="match status" value="1"/>
</dbReference>
<comment type="caution">
    <text evidence="10">The sequence shown here is derived from an EMBL/GenBank/DDBJ whole genome shotgun (WGS) entry which is preliminary data.</text>
</comment>
<dbReference type="PANTHER" id="PTHR30158">
    <property type="entry name" value="ACRA/E-RELATED COMPONENT OF DRUG EFFLUX TRANSPORTER"/>
    <property type="match status" value="1"/>
</dbReference>
<dbReference type="NCBIfam" id="TIGR01730">
    <property type="entry name" value="RND_mfp"/>
    <property type="match status" value="1"/>
</dbReference>
<evidence type="ECO:0000259" key="5">
    <source>
        <dbReference type="Pfam" id="PF25876"/>
    </source>
</evidence>
<dbReference type="InterPro" id="IPR006143">
    <property type="entry name" value="RND_pump_MFP"/>
</dbReference>